<organism evidence="1 2">
    <name type="scientific">Alcaligenes nematophilus</name>
    <dbReference type="NCBI Taxonomy" id="2994643"/>
    <lineage>
        <taxon>Bacteria</taxon>
        <taxon>Pseudomonadati</taxon>
        <taxon>Pseudomonadota</taxon>
        <taxon>Betaproteobacteria</taxon>
        <taxon>Burkholderiales</taxon>
        <taxon>Alcaligenaceae</taxon>
        <taxon>Alcaligenes</taxon>
    </lineage>
</organism>
<sequence length="68" mass="7807">MGGTPLKIHHQSNNYAERRRSEYLGIGDQLDAVYKLARHMQEQGQQLPPDVEQWVAQCRAVKEKYPAA</sequence>
<evidence type="ECO:0000313" key="2">
    <source>
        <dbReference type="Proteomes" id="UP001074635"/>
    </source>
</evidence>
<evidence type="ECO:0000313" key="1">
    <source>
        <dbReference type="EMBL" id="MDT8506436.1"/>
    </source>
</evidence>
<protein>
    <submittedName>
        <fullName evidence="1">Uncharacterized protein</fullName>
    </submittedName>
</protein>
<comment type="caution">
    <text evidence="1">The sequence shown here is derived from an EMBL/GenBank/DDBJ whole genome shotgun (WGS) entry which is preliminary data.</text>
</comment>
<proteinExistence type="predicted"/>
<dbReference type="EMBL" id="JAPQTC020000011">
    <property type="protein sequence ID" value="MDT8506436.1"/>
    <property type="molecule type" value="Genomic_DNA"/>
</dbReference>
<dbReference type="Proteomes" id="UP001074635">
    <property type="component" value="Unassembled WGS sequence"/>
</dbReference>
<name>A0ABU3MZW4_9BURK</name>
<keyword evidence="2" id="KW-1185">Reference proteome</keyword>
<accession>A0ABU3MZW4</accession>
<gene>
    <name evidence="1" type="ORF">OYC61_019190</name>
</gene>
<reference evidence="1" key="1">
    <citation type="submission" date="2023-08" db="EMBL/GenBank/DDBJ databases">
        <title>Study of Resistomes in environmental pathogenic environmental.</title>
        <authorList>
            <person name="Bhattacharjee A."/>
            <person name="Singh A.K."/>
        </authorList>
    </citation>
    <scope>NUCLEOTIDE SEQUENCE</scope>
    <source>
        <strain evidence="1">S1</strain>
    </source>
</reference>
<dbReference type="RefSeq" id="WP_268378259.1">
    <property type="nucleotide sequence ID" value="NZ_JAPQTC020000011.1"/>
</dbReference>